<dbReference type="FunFam" id="3.40.50.300:FF:000351">
    <property type="entry name" value="Replicative DNA helicase"/>
    <property type="match status" value="1"/>
</dbReference>
<dbReference type="AlphaFoldDB" id="A0A7X2TH13"/>
<evidence type="ECO:0000256" key="9">
    <source>
        <dbReference type="ARBA" id="ARBA00023235"/>
    </source>
</evidence>
<dbReference type="Pfam" id="PF03796">
    <property type="entry name" value="DnaB_C"/>
    <property type="match status" value="1"/>
</dbReference>
<keyword evidence="3 12" id="KW-0235">DNA replication</keyword>
<evidence type="ECO:0000313" key="14">
    <source>
        <dbReference type="EMBL" id="MSS59780.1"/>
    </source>
</evidence>
<evidence type="ECO:0000256" key="4">
    <source>
        <dbReference type="ARBA" id="ARBA00022741"/>
    </source>
</evidence>
<keyword evidence="4 12" id="KW-0547">Nucleotide-binding</keyword>
<name>A0A7X2TH13_9FIRM</name>
<comment type="catalytic activity">
    <reaction evidence="10 12">
        <text>ATP + H2O = ADP + phosphate + H(+)</text>
        <dbReference type="Rhea" id="RHEA:13065"/>
        <dbReference type="ChEBI" id="CHEBI:15377"/>
        <dbReference type="ChEBI" id="CHEBI:15378"/>
        <dbReference type="ChEBI" id="CHEBI:30616"/>
        <dbReference type="ChEBI" id="CHEBI:43474"/>
        <dbReference type="ChEBI" id="CHEBI:456216"/>
        <dbReference type="EC" id="5.6.2.3"/>
    </reaction>
</comment>
<dbReference type="Proteomes" id="UP000461880">
    <property type="component" value="Unassembled WGS sequence"/>
</dbReference>
<evidence type="ECO:0000313" key="15">
    <source>
        <dbReference type="Proteomes" id="UP000461880"/>
    </source>
</evidence>
<evidence type="ECO:0000256" key="8">
    <source>
        <dbReference type="ARBA" id="ARBA00023125"/>
    </source>
</evidence>
<dbReference type="PANTHER" id="PTHR30153">
    <property type="entry name" value="REPLICATIVE DNA HELICASE DNAB"/>
    <property type="match status" value="1"/>
</dbReference>
<feature type="domain" description="SF4 helicase" evidence="13">
    <location>
        <begin position="176"/>
        <end position="452"/>
    </location>
</feature>
<dbReference type="EMBL" id="VUMN01000050">
    <property type="protein sequence ID" value="MSS59780.1"/>
    <property type="molecule type" value="Genomic_DNA"/>
</dbReference>
<dbReference type="GO" id="GO:0003677">
    <property type="term" value="F:DNA binding"/>
    <property type="evidence" value="ECO:0007669"/>
    <property type="project" value="UniProtKB-UniRule"/>
</dbReference>
<reference evidence="14 15" key="1">
    <citation type="submission" date="2019-08" db="EMBL/GenBank/DDBJ databases">
        <title>In-depth cultivation of the pig gut microbiome towards novel bacterial diversity and tailored functional studies.</title>
        <authorList>
            <person name="Wylensek D."/>
            <person name="Hitch T.C.A."/>
            <person name="Clavel T."/>
        </authorList>
    </citation>
    <scope>NUCLEOTIDE SEQUENCE [LARGE SCALE GENOMIC DNA]</scope>
    <source>
        <strain evidence="14 15">Oil+RF-744-GAM-WT-6</strain>
    </source>
</reference>
<dbReference type="InterPro" id="IPR007694">
    <property type="entry name" value="DNA_helicase_DnaB-like_C"/>
</dbReference>
<comment type="caution">
    <text evidence="14">The sequence shown here is derived from an EMBL/GenBank/DDBJ whole genome shotgun (WGS) entry which is preliminary data.</text>
</comment>
<proteinExistence type="inferred from homology"/>
<keyword evidence="5 12" id="KW-0378">Hydrolase</keyword>
<dbReference type="Pfam" id="PF00772">
    <property type="entry name" value="DnaB"/>
    <property type="match status" value="1"/>
</dbReference>
<evidence type="ECO:0000256" key="5">
    <source>
        <dbReference type="ARBA" id="ARBA00022801"/>
    </source>
</evidence>
<evidence type="ECO:0000256" key="7">
    <source>
        <dbReference type="ARBA" id="ARBA00022840"/>
    </source>
</evidence>
<dbReference type="PANTHER" id="PTHR30153:SF2">
    <property type="entry name" value="REPLICATIVE DNA HELICASE"/>
    <property type="match status" value="1"/>
</dbReference>
<evidence type="ECO:0000256" key="11">
    <source>
        <dbReference type="NCBIfam" id="TIGR00665"/>
    </source>
</evidence>
<keyword evidence="9" id="KW-0413">Isomerase</keyword>
<keyword evidence="7 12" id="KW-0067">ATP-binding</keyword>
<keyword evidence="15" id="KW-1185">Reference proteome</keyword>
<evidence type="ECO:0000256" key="12">
    <source>
        <dbReference type="RuleBase" id="RU362085"/>
    </source>
</evidence>
<keyword evidence="6 12" id="KW-0347">Helicase</keyword>
<dbReference type="EC" id="5.6.2.3" evidence="11 12"/>
<dbReference type="GO" id="GO:0043139">
    <property type="term" value="F:5'-3' DNA helicase activity"/>
    <property type="evidence" value="ECO:0007669"/>
    <property type="project" value="UniProtKB-EC"/>
</dbReference>
<dbReference type="InterPro" id="IPR007692">
    <property type="entry name" value="DNA_helicase_DnaB"/>
</dbReference>
<evidence type="ECO:0000256" key="3">
    <source>
        <dbReference type="ARBA" id="ARBA00022705"/>
    </source>
</evidence>
<dbReference type="InterPro" id="IPR036185">
    <property type="entry name" value="DNA_heli_DnaB-like_N_sf"/>
</dbReference>
<dbReference type="InterPro" id="IPR027417">
    <property type="entry name" value="P-loop_NTPase"/>
</dbReference>
<dbReference type="GO" id="GO:0006269">
    <property type="term" value="P:DNA replication, synthesis of primer"/>
    <property type="evidence" value="ECO:0007669"/>
    <property type="project" value="UniProtKB-UniRule"/>
</dbReference>
<dbReference type="RefSeq" id="WP_154505973.1">
    <property type="nucleotide sequence ID" value="NZ_JAQXPC010000056.1"/>
</dbReference>
<comment type="function">
    <text evidence="12">The main replicative DNA helicase, it participates in initiation and elongation during chromosome replication. Travels ahead of the DNA replisome, separating dsDNA into templates for DNA synthesis. A processive ATP-dependent 5'-3' DNA helicase it has DNA-dependent ATPase activity.</text>
</comment>
<evidence type="ECO:0000256" key="1">
    <source>
        <dbReference type="ARBA" id="ARBA00008428"/>
    </source>
</evidence>
<dbReference type="Gene3D" id="1.10.860.10">
    <property type="entry name" value="DNAb Helicase, Chain A"/>
    <property type="match status" value="1"/>
</dbReference>
<dbReference type="GO" id="GO:1990077">
    <property type="term" value="C:primosome complex"/>
    <property type="evidence" value="ECO:0007669"/>
    <property type="project" value="UniProtKB-UniRule"/>
</dbReference>
<dbReference type="GO" id="GO:0005829">
    <property type="term" value="C:cytosol"/>
    <property type="evidence" value="ECO:0007669"/>
    <property type="project" value="TreeGrafter"/>
</dbReference>
<accession>A0A7X2TH13</accession>
<organism evidence="14 15">
    <name type="scientific">Stecheria intestinalis</name>
    <dbReference type="NCBI Taxonomy" id="2606630"/>
    <lineage>
        <taxon>Bacteria</taxon>
        <taxon>Bacillati</taxon>
        <taxon>Bacillota</taxon>
        <taxon>Erysipelotrichia</taxon>
        <taxon>Erysipelotrichales</taxon>
        <taxon>Erysipelotrichaceae</taxon>
        <taxon>Stecheria</taxon>
    </lineage>
</organism>
<dbReference type="CDD" id="cd00984">
    <property type="entry name" value="DnaB_C"/>
    <property type="match status" value="1"/>
</dbReference>
<gene>
    <name evidence="14" type="primary">dnaB</name>
    <name evidence="14" type="ORF">FYJ51_12845</name>
</gene>
<dbReference type="GO" id="GO:0016787">
    <property type="term" value="F:hydrolase activity"/>
    <property type="evidence" value="ECO:0007669"/>
    <property type="project" value="UniProtKB-KW"/>
</dbReference>
<evidence type="ECO:0000256" key="6">
    <source>
        <dbReference type="ARBA" id="ARBA00022806"/>
    </source>
</evidence>
<dbReference type="InterPro" id="IPR016136">
    <property type="entry name" value="DNA_helicase_N/primase_C"/>
</dbReference>
<keyword evidence="8 12" id="KW-0238">DNA-binding</keyword>
<dbReference type="InterPro" id="IPR007693">
    <property type="entry name" value="DNA_helicase_DnaB-like_N"/>
</dbReference>
<dbReference type="SUPFAM" id="SSF52540">
    <property type="entry name" value="P-loop containing nucleoside triphosphate hydrolases"/>
    <property type="match status" value="1"/>
</dbReference>
<comment type="similarity">
    <text evidence="1 12">Belongs to the helicase family. DnaB subfamily.</text>
</comment>
<dbReference type="PROSITE" id="PS51199">
    <property type="entry name" value="SF4_HELICASE"/>
    <property type="match status" value="1"/>
</dbReference>
<evidence type="ECO:0000256" key="10">
    <source>
        <dbReference type="ARBA" id="ARBA00048954"/>
    </source>
</evidence>
<dbReference type="GO" id="GO:0005524">
    <property type="term" value="F:ATP binding"/>
    <property type="evidence" value="ECO:0007669"/>
    <property type="project" value="UniProtKB-UniRule"/>
</dbReference>
<dbReference type="SUPFAM" id="SSF48024">
    <property type="entry name" value="N-terminal domain of DnaB helicase"/>
    <property type="match status" value="1"/>
</dbReference>
<evidence type="ECO:0000256" key="2">
    <source>
        <dbReference type="ARBA" id="ARBA00022515"/>
    </source>
</evidence>
<dbReference type="Gene3D" id="3.40.50.300">
    <property type="entry name" value="P-loop containing nucleotide triphosphate hydrolases"/>
    <property type="match status" value="1"/>
</dbReference>
<keyword evidence="2 12" id="KW-0639">Primosome</keyword>
<sequence length="457" mass="50815">MPMRTMPSAPEAEASLLGTMMLYDRSARDAIEEGLSEEDFYVDVNRRIYHAALSLYREGKQVDLTSVSTRLKDTGELDTVGGIAYLANLTNAAVTSYNTKSYVQIIRDKALTRNMILACQKIAEEGLEGQTDVNAYMDEAEKAITDVSRNRRTTEFKSTPELMTGVLDQIHRMSDNRSDVTGIRTGFRDLDHLTHGFQPGDLIILAARPSMGKTAVALNLAMNIAAYQPDRAVAIFSLEMSAESLAMRLLSGRSRVPGDNLKTGRLDNDQWNRVNEAAASLRKNKIYIDDTSGIKTAEIFSKCRKLQAEQGLSMVLIDYIQLITGSSNGRGGDFNRQQEVSEISRQLKALARELKVPVIALSQLSRSVEAREDKKPQLSDLRESGAIEQDADIVMLLFRKSYYDEEAKAQAEKTGTEELEINVAKHRNGATRKVFLMFEPNTNALMNLDRRPDGGGQ</sequence>
<protein>
    <recommendedName>
        <fullName evidence="11 12">Replicative DNA helicase</fullName>
        <ecNumber evidence="11 12">5.6.2.3</ecNumber>
    </recommendedName>
</protein>
<dbReference type="NCBIfam" id="TIGR00665">
    <property type="entry name" value="DnaB"/>
    <property type="match status" value="1"/>
</dbReference>
<evidence type="ECO:0000259" key="13">
    <source>
        <dbReference type="PROSITE" id="PS51199"/>
    </source>
</evidence>